<keyword evidence="3 4" id="KW-0694">RNA-binding</keyword>
<organism evidence="5 6">
    <name type="scientific">Alkalibacterium olivapovliticus</name>
    <dbReference type="NCBI Taxonomy" id="99907"/>
    <lineage>
        <taxon>Bacteria</taxon>
        <taxon>Bacillati</taxon>
        <taxon>Bacillota</taxon>
        <taxon>Bacilli</taxon>
        <taxon>Lactobacillales</taxon>
        <taxon>Carnobacteriaceae</taxon>
        <taxon>Alkalibacterium</taxon>
    </lineage>
</organism>
<keyword evidence="4" id="KW-0378">Hydrolase</keyword>
<dbReference type="GO" id="GO:0043908">
    <property type="term" value="F:Ser(Gly)-tRNA(Ala) hydrolase activity"/>
    <property type="evidence" value="ECO:0007669"/>
    <property type="project" value="UniProtKB-UniRule"/>
</dbReference>
<evidence type="ECO:0000313" key="5">
    <source>
        <dbReference type="EMBL" id="PRY84142.1"/>
    </source>
</evidence>
<comment type="domain">
    <text evidence="4">A Gly-cisPro motif from one monomer fits into the active site of the other monomer to allow specific chiral rejection of L-amino acids.</text>
</comment>
<dbReference type="NCBIfam" id="TIGR00256">
    <property type="entry name" value="D-aminoacyl-tRNA deacylase"/>
    <property type="match status" value="1"/>
</dbReference>
<dbReference type="Proteomes" id="UP000238205">
    <property type="component" value="Unassembled WGS sequence"/>
</dbReference>
<feature type="short sequence motif" description="Gly-cisPro motif, important for rejection of L-amino acids" evidence="4">
    <location>
        <begin position="137"/>
        <end position="138"/>
    </location>
</feature>
<dbReference type="PANTHER" id="PTHR10472">
    <property type="entry name" value="D-TYROSYL-TRNA TYR DEACYLASE"/>
    <property type="match status" value="1"/>
</dbReference>
<dbReference type="Gene3D" id="3.50.80.10">
    <property type="entry name" value="D-tyrosyl-tRNA(Tyr) deacylase"/>
    <property type="match status" value="1"/>
</dbReference>
<comment type="subunit">
    <text evidence="4">Homodimer.</text>
</comment>
<dbReference type="AlphaFoldDB" id="A0A2T0WBQ8"/>
<dbReference type="EC" id="3.1.1.-" evidence="4"/>
<evidence type="ECO:0000256" key="2">
    <source>
        <dbReference type="ARBA" id="ARBA00022555"/>
    </source>
</evidence>
<dbReference type="GO" id="GO:0000049">
    <property type="term" value="F:tRNA binding"/>
    <property type="evidence" value="ECO:0007669"/>
    <property type="project" value="UniProtKB-UniRule"/>
</dbReference>
<dbReference type="GO" id="GO:0106026">
    <property type="term" value="F:Gly-tRNA(Ala) deacylase activity"/>
    <property type="evidence" value="ECO:0007669"/>
    <property type="project" value="UniProtKB-UniRule"/>
</dbReference>
<dbReference type="EC" id="3.1.1.96" evidence="4"/>
<dbReference type="InterPro" id="IPR003732">
    <property type="entry name" value="Daa-tRNA_deacyls_DTD"/>
</dbReference>
<comment type="catalytic activity">
    <reaction evidence="4">
        <text>a D-aminoacyl-tRNA + H2O = a tRNA + a D-alpha-amino acid + H(+)</text>
        <dbReference type="Rhea" id="RHEA:13953"/>
        <dbReference type="Rhea" id="RHEA-COMP:10123"/>
        <dbReference type="Rhea" id="RHEA-COMP:10124"/>
        <dbReference type="ChEBI" id="CHEBI:15377"/>
        <dbReference type="ChEBI" id="CHEBI:15378"/>
        <dbReference type="ChEBI" id="CHEBI:59871"/>
        <dbReference type="ChEBI" id="CHEBI:78442"/>
        <dbReference type="ChEBI" id="CHEBI:79333"/>
        <dbReference type="EC" id="3.1.1.96"/>
    </reaction>
</comment>
<keyword evidence="4" id="KW-0963">Cytoplasm</keyword>
<dbReference type="GO" id="GO:0019478">
    <property type="term" value="P:D-amino acid catabolic process"/>
    <property type="evidence" value="ECO:0007669"/>
    <property type="project" value="UniProtKB-UniRule"/>
</dbReference>
<keyword evidence="2 4" id="KW-0820">tRNA-binding</keyword>
<reference evidence="5 6" key="1">
    <citation type="submission" date="2018-03" db="EMBL/GenBank/DDBJ databases">
        <title>Genomic Encyclopedia of Archaeal and Bacterial Type Strains, Phase II (KMG-II): from individual species to whole genera.</title>
        <authorList>
            <person name="Goeker M."/>
        </authorList>
    </citation>
    <scope>NUCLEOTIDE SEQUENCE [LARGE SCALE GENOMIC DNA]</scope>
    <source>
        <strain evidence="5 6">DSM 13175</strain>
    </source>
</reference>
<dbReference type="PANTHER" id="PTHR10472:SF5">
    <property type="entry name" value="D-AMINOACYL-TRNA DEACYLASE 1"/>
    <property type="match status" value="1"/>
</dbReference>
<dbReference type="InterPro" id="IPR023509">
    <property type="entry name" value="DTD-like_sf"/>
</dbReference>
<dbReference type="SUPFAM" id="SSF69500">
    <property type="entry name" value="DTD-like"/>
    <property type="match status" value="1"/>
</dbReference>
<dbReference type="Pfam" id="PF02580">
    <property type="entry name" value="Tyr_Deacylase"/>
    <property type="match status" value="1"/>
</dbReference>
<evidence type="ECO:0000256" key="1">
    <source>
        <dbReference type="ARBA" id="ARBA00009673"/>
    </source>
</evidence>
<keyword evidence="6" id="KW-1185">Reference proteome</keyword>
<evidence type="ECO:0000256" key="3">
    <source>
        <dbReference type="ARBA" id="ARBA00022884"/>
    </source>
</evidence>
<protein>
    <recommendedName>
        <fullName evidence="4">D-aminoacyl-tRNA deacylase</fullName>
        <shortName evidence="4">DTD</shortName>
        <ecNumber evidence="4">3.1.1.96</ecNumber>
    </recommendedName>
    <alternativeName>
        <fullName evidence="4">Gly-tRNA(Ala) deacylase</fullName>
        <ecNumber evidence="4">3.1.1.-</ecNumber>
    </alternativeName>
</protein>
<dbReference type="EMBL" id="PVTO01000001">
    <property type="protein sequence ID" value="PRY84142.1"/>
    <property type="molecule type" value="Genomic_DNA"/>
</dbReference>
<dbReference type="GO" id="GO:0051500">
    <property type="term" value="F:D-tyrosyl-tRNA(Tyr) deacylase activity"/>
    <property type="evidence" value="ECO:0007669"/>
    <property type="project" value="TreeGrafter"/>
</dbReference>
<dbReference type="RefSeq" id="WP_106190002.1">
    <property type="nucleotide sequence ID" value="NZ_PVTO01000001.1"/>
</dbReference>
<dbReference type="HAMAP" id="MF_00518">
    <property type="entry name" value="Deacylase_Dtd"/>
    <property type="match status" value="1"/>
</dbReference>
<evidence type="ECO:0000256" key="4">
    <source>
        <dbReference type="HAMAP-Rule" id="MF_00518"/>
    </source>
</evidence>
<dbReference type="GO" id="GO:0005737">
    <property type="term" value="C:cytoplasm"/>
    <property type="evidence" value="ECO:0007669"/>
    <property type="project" value="UniProtKB-SubCell"/>
</dbReference>
<comment type="catalytic activity">
    <reaction evidence="4">
        <text>glycyl-tRNA(Ala) + H2O = tRNA(Ala) + glycine + H(+)</text>
        <dbReference type="Rhea" id="RHEA:53744"/>
        <dbReference type="Rhea" id="RHEA-COMP:9657"/>
        <dbReference type="Rhea" id="RHEA-COMP:13640"/>
        <dbReference type="ChEBI" id="CHEBI:15377"/>
        <dbReference type="ChEBI" id="CHEBI:15378"/>
        <dbReference type="ChEBI" id="CHEBI:57305"/>
        <dbReference type="ChEBI" id="CHEBI:78442"/>
        <dbReference type="ChEBI" id="CHEBI:78522"/>
    </reaction>
</comment>
<proteinExistence type="inferred from homology"/>
<name>A0A2T0WBQ8_9LACT</name>
<dbReference type="FunFam" id="3.50.80.10:FF:000001">
    <property type="entry name" value="D-aminoacyl-tRNA deacylase"/>
    <property type="match status" value="1"/>
</dbReference>
<comment type="similarity">
    <text evidence="1 4">Belongs to the DTD family.</text>
</comment>
<gene>
    <name evidence="4" type="primary">dtd</name>
    <name evidence="5" type="ORF">CLV38_10154</name>
</gene>
<comment type="function">
    <text evidence="4">An aminoacyl-tRNA editing enzyme that deacylates mischarged D-aminoacyl-tRNAs. Also deacylates mischarged glycyl-tRNA(Ala), protecting cells against glycine mischarging by AlaRS. Acts via tRNA-based rather than protein-based catalysis; rejects L-amino acids rather than detecting D-amino acids in the active site. By recycling D-aminoacyl-tRNA to D-amino acids and free tRNA molecules, this enzyme counteracts the toxicity associated with the formation of D-aminoacyl-tRNA entities in vivo and helps enforce protein L-homochirality.</text>
</comment>
<evidence type="ECO:0000313" key="6">
    <source>
        <dbReference type="Proteomes" id="UP000238205"/>
    </source>
</evidence>
<dbReference type="OrthoDB" id="9801395at2"/>
<sequence length="148" mass="16329">MRAVIQRTTKASVSVDEELTGEIAKGFVVLLGVEEADTHEDVEYLARKIANMRIFEDENEKMNRSLKDVDGEILSISQFTLHAETKKGNRPSFTGAAGPDKAEDLYNQFNAQLEKLGVSVKTGRFGAHMVVSLINDGPVTITMDTKNK</sequence>
<accession>A0A2T0WBQ8</accession>
<comment type="subcellular location">
    <subcellularLocation>
        <location evidence="4">Cytoplasm</location>
    </subcellularLocation>
</comment>
<dbReference type="CDD" id="cd00563">
    <property type="entry name" value="Dtyr_deacylase"/>
    <property type="match status" value="1"/>
</dbReference>
<comment type="caution">
    <text evidence="5">The sequence shown here is derived from an EMBL/GenBank/DDBJ whole genome shotgun (WGS) entry which is preliminary data.</text>
</comment>